<sequence length="202" mass="22964">MSAPSARVVTLATRKVFERFSSQGVPPPAGLKIGSIVRATAVEVKKMYPFEDIRVERLVGPAPILNVADQHITSLESDPFEMRKSVALELIGASKRSESIHAFEDGTIKPVDQIIEEQAVRKEREERLTCQENWYPHLKQTAIRKKALSDMLEELKYLKAAETITLEDKEFGKRNAVKRYEKVLKEQEQAREVAKAELYGKR</sequence>
<reference evidence="1 2" key="1">
    <citation type="journal article" date="2023" name="G3 (Bethesda)">
        <title>A chromosome-level genome assembly of Zasmidium syzygii isolated from banana leaves.</title>
        <authorList>
            <person name="van Westerhoven A.C."/>
            <person name="Mehrabi R."/>
            <person name="Talebi R."/>
            <person name="Steentjes M.B.F."/>
            <person name="Corcolon B."/>
            <person name="Chong P.A."/>
            <person name="Kema G.H.J."/>
            <person name="Seidl M.F."/>
        </authorList>
    </citation>
    <scope>NUCLEOTIDE SEQUENCE [LARGE SCALE GENOMIC DNA]</scope>
    <source>
        <strain evidence="1 2">P124</strain>
    </source>
</reference>
<dbReference type="EMBL" id="JAXOVC010000012">
    <property type="protein sequence ID" value="KAK4495541.1"/>
    <property type="molecule type" value="Genomic_DNA"/>
</dbReference>
<evidence type="ECO:0000313" key="1">
    <source>
        <dbReference type="EMBL" id="KAK4495541.1"/>
    </source>
</evidence>
<dbReference type="Proteomes" id="UP001305779">
    <property type="component" value="Unassembled WGS sequence"/>
</dbReference>
<proteinExistence type="predicted"/>
<gene>
    <name evidence="1" type="ORF">PRZ48_013873</name>
</gene>
<comment type="caution">
    <text evidence="1">The sequence shown here is derived from an EMBL/GenBank/DDBJ whole genome shotgun (WGS) entry which is preliminary data.</text>
</comment>
<accession>A0ABR0E291</accession>
<evidence type="ECO:0000313" key="2">
    <source>
        <dbReference type="Proteomes" id="UP001305779"/>
    </source>
</evidence>
<keyword evidence="2" id="KW-1185">Reference proteome</keyword>
<name>A0ABR0E291_ZASCE</name>
<protein>
    <submittedName>
        <fullName evidence="1">Uncharacterized protein</fullName>
    </submittedName>
</protein>
<organism evidence="1 2">
    <name type="scientific">Zasmidium cellare</name>
    <name type="common">Wine cellar mold</name>
    <name type="synonym">Racodium cellare</name>
    <dbReference type="NCBI Taxonomy" id="395010"/>
    <lineage>
        <taxon>Eukaryota</taxon>
        <taxon>Fungi</taxon>
        <taxon>Dikarya</taxon>
        <taxon>Ascomycota</taxon>
        <taxon>Pezizomycotina</taxon>
        <taxon>Dothideomycetes</taxon>
        <taxon>Dothideomycetidae</taxon>
        <taxon>Mycosphaerellales</taxon>
        <taxon>Mycosphaerellaceae</taxon>
        <taxon>Zasmidium</taxon>
    </lineage>
</organism>